<dbReference type="KEGG" id="mez:Mtc_1351"/>
<dbReference type="HOGENOM" id="CLU_104916_0_0_2"/>
<gene>
    <name evidence="2" type="ordered locus">Mtc_1351</name>
</gene>
<dbReference type="PANTHER" id="PTHR36536:SF3">
    <property type="entry name" value="UPF0111 PROTEIN HI_1603"/>
    <property type="match status" value="1"/>
</dbReference>
<dbReference type="Proteomes" id="UP000005233">
    <property type="component" value="Chromosome"/>
</dbReference>
<dbReference type="Gene3D" id="1.20.58.220">
    <property type="entry name" value="Phosphate transport system protein phou homolog 2, domain 2"/>
    <property type="match status" value="1"/>
</dbReference>
<dbReference type="STRING" id="1041930.Mtc_1351"/>
<dbReference type="SUPFAM" id="SSF109755">
    <property type="entry name" value="PhoU-like"/>
    <property type="match status" value="1"/>
</dbReference>
<evidence type="ECO:0000313" key="3">
    <source>
        <dbReference type="Proteomes" id="UP000005233"/>
    </source>
</evidence>
<dbReference type="PANTHER" id="PTHR36536">
    <property type="entry name" value="UPF0111 PROTEIN HI_1603"/>
    <property type="match status" value="1"/>
</dbReference>
<name>H8IAK8_METCZ</name>
<evidence type="ECO:0000256" key="1">
    <source>
        <dbReference type="ARBA" id="ARBA00008591"/>
    </source>
</evidence>
<accession>H8IAK8</accession>
<reference evidence="2 3" key="1">
    <citation type="journal article" date="2012" name="J. Bacteriol.">
        <title>Complete genome sequence of a thermophilic methanogen, Methanocella conradii HZ254, isolated from Chinese rice field soil.</title>
        <authorList>
            <person name="Lu Z."/>
            <person name="Lu Y."/>
        </authorList>
    </citation>
    <scope>NUCLEOTIDE SEQUENCE [LARGE SCALE GENOMIC DNA]</scope>
    <source>
        <strain evidence="3">DSM 24694 / JCM 17849 / CGMCC 1.5162 / HZ254</strain>
    </source>
</reference>
<dbReference type="Pfam" id="PF01865">
    <property type="entry name" value="PhoU_div"/>
    <property type="match status" value="1"/>
</dbReference>
<comment type="similarity">
    <text evidence="1">Belongs to the UPF0111 family.</text>
</comment>
<protein>
    <recommendedName>
        <fullName evidence="4">TIGR00153 family protein</fullName>
    </recommendedName>
</protein>
<dbReference type="eggNOG" id="arCOG02640">
    <property type="taxonomic scope" value="Archaea"/>
</dbReference>
<dbReference type="AlphaFoldDB" id="H8IAK8"/>
<dbReference type="EMBL" id="CP003243">
    <property type="protein sequence ID" value="AFD00105.1"/>
    <property type="molecule type" value="Genomic_DNA"/>
</dbReference>
<organism evidence="2 3">
    <name type="scientific">Methanocella conradii (strain DSM 24694 / JCM 17849 / CGMCC 1.5162 / HZ254)</name>
    <dbReference type="NCBI Taxonomy" id="1041930"/>
    <lineage>
        <taxon>Archaea</taxon>
        <taxon>Methanobacteriati</taxon>
        <taxon>Methanobacteriota</taxon>
        <taxon>Stenosarchaea group</taxon>
        <taxon>Methanomicrobia</taxon>
        <taxon>Methanocellales</taxon>
        <taxon>Methanocellaceae</taxon>
        <taxon>Methanocella</taxon>
    </lineage>
</organism>
<evidence type="ECO:0008006" key="4">
    <source>
        <dbReference type="Google" id="ProtNLM"/>
    </source>
</evidence>
<dbReference type="InterPro" id="IPR002727">
    <property type="entry name" value="DUF47"/>
</dbReference>
<dbReference type="InterPro" id="IPR018445">
    <property type="entry name" value="Put_Phosphate_transp_reg"/>
</dbReference>
<dbReference type="RefSeq" id="WP_014405942.1">
    <property type="nucleotide sequence ID" value="NC_017034.1"/>
</dbReference>
<keyword evidence="3" id="KW-1185">Reference proteome</keyword>
<evidence type="ECO:0000313" key="2">
    <source>
        <dbReference type="EMBL" id="AFD00105.1"/>
    </source>
</evidence>
<dbReference type="GeneID" id="11971479"/>
<dbReference type="InterPro" id="IPR038078">
    <property type="entry name" value="PhoU-like_sf"/>
</dbReference>
<proteinExistence type="inferred from homology"/>
<sequence length="228" mass="25606">MMDPLKSLLGLIAKSPFKPLSEHAEKVRITVWKMSDAVNAYVEGDKARVDALYHEISSLEHDADNVKHEIRQNLPSSNIMPVDRADTLSYLKQQDDVANSAENVAEMLTIKMVDMPPAVKDVILRLNAEVLKTVEEHVSASNKIITVLDTAFSPEKVREAQELINKVDTQKHTVDVTKLEAMRSIYDNEDKLGPVGVYHLLTLVKELGWVAEHAESSSNRLRLMIARK</sequence>
<dbReference type="OrthoDB" id="123511at2157"/>
<dbReference type="NCBIfam" id="TIGR00153">
    <property type="entry name" value="TIGR00153 family protein"/>
    <property type="match status" value="1"/>
</dbReference>